<comment type="caution">
    <text evidence="2">The sequence shown here is derived from an EMBL/GenBank/DDBJ whole genome shotgun (WGS) entry which is preliminary data.</text>
</comment>
<dbReference type="AlphaFoldDB" id="A0AAW8JN07"/>
<accession>A0AAW8JN07</accession>
<evidence type="ECO:0000313" key="3">
    <source>
        <dbReference type="Proteomes" id="UP001243195"/>
    </source>
</evidence>
<organism evidence="2 3">
    <name type="scientific">Acinetobacter gerneri</name>
    <dbReference type="NCBI Taxonomy" id="202952"/>
    <lineage>
        <taxon>Bacteria</taxon>
        <taxon>Pseudomonadati</taxon>
        <taxon>Pseudomonadota</taxon>
        <taxon>Gammaproteobacteria</taxon>
        <taxon>Moraxellales</taxon>
        <taxon>Moraxellaceae</taxon>
        <taxon>Acinetobacter</taxon>
    </lineage>
</organism>
<name>A0AAW8JN07_9GAMM</name>
<evidence type="ECO:0000256" key="1">
    <source>
        <dbReference type="SAM" id="MobiDB-lite"/>
    </source>
</evidence>
<dbReference type="EMBL" id="JAVIDA010000038">
    <property type="protein sequence ID" value="MDQ9073254.1"/>
    <property type="molecule type" value="Genomic_DNA"/>
</dbReference>
<evidence type="ECO:0000313" key="2">
    <source>
        <dbReference type="EMBL" id="MDQ9073254.1"/>
    </source>
</evidence>
<sequence length="84" mass="9503">MSDQSGEIVWTAEYKAWASEEKQSTALREAQDENYARIVNQKTHLKRDIWDSKIISNNIRFQGDGQRASTTQSEAQVKGNGTSL</sequence>
<dbReference type="Proteomes" id="UP001243195">
    <property type="component" value="Unassembled WGS sequence"/>
</dbReference>
<feature type="compositionally biased region" description="Polar residues" evidence="1">
    <location>
        <begin position="67"/>
        <end position="84"/>
    </location>
</feature>
<reference evidence="2" key="1">
    <citation type="submission" date="2023-08" db="EMBL/GenBank/DDBJ databases">
        <title>Emergence of clinically-relevant ST2 carbapenem-resistant Acinetobacter baumannii strains in hospital sewages in Zhejiang, East of China.</title>
        <authorList>
            <person name="Kaichao C."/>
            <person name="Zhang R."/>
        </authorList>
    </citation>
    <scope>NUCLEOTIDE SEQUENCE</scope>
    <source>
        <strain evidence="2">M-SY-60</strain>
    </source>
</reference>
<protein>
    <submittedName>
        <fullName evidence="2">Uncharacterized protein</fullName>
    </submittedName>
</protein>
<gene>
    <name evidence="2" type="ORF">RFH51_17535</name>
</gene>
<proteinExistence type="predicted"/>
<feature type="region of interest" description="Disordered" evidence="1">
    <location>
        <begin position="63"/>
        <end position="84"/>
    </location>
</feature>